<accession>A0A2U2BUU9</accession>
<dbReference type="AlphaFoldDB" id="A0A2U2BUU9"/>
<reference evidence="3" key="1">
    <citation type="submission" date="2018-05" db="EMBL/GenBank/DDBJ databases">
        <authorList>
            <person name="Liu B.-T."/>
        </authorList>
    </citation>
    <scope>NUCLEOTIDE SEQUENCE [LARGE SCALE GENOMIC DNA]</scope>
    <source>
        <strain evidence="3">WD6-1</strain>
    </source>
</reference>
<feature type="region of interest" description="Disordered" evidence="1">
    <location>
        <begin position="97"/>
        <end position="149"/>
    </location>
</feature>
<evidence type="ECO:0000313" key="2">
    <source>
        <dbReference type="EMBL" id="PWE17759.1"/>
    </source>
</evidence>
<evidence type="ECO:0000256" key="1">
    <source>
        <dbReference type="SAM" id="MobiDB-lite"/>
    </source>
</evidence>
<feature type="compositionally biased region" description="Basic residues" evidence="1">
    <location>
        <begin position="122"/>
        <end position="131"/>
    </location>
</feature>
<keyword evidence="3" id="KW-1185">Reference proteome</keyword>
<dbReference type="EMBL" id="QEXV01000003">
    <property type="protein sequence ID" value="PWE17759.1"/>
    <property type="molecule type" value="Genomic_DNA"/>
</dbReference>
<sequence length="149" mass="16310">MSTENTRLNIERARQALSKARLDGSNAVRSPRPADLSRLRELEIRREHLDSRAATFRTEVRSRLGLGDYARPDGSAAPIASVAMDGALCDAEMCAPGAPQLQPRHVPAPDAATRNAAEAAKSKRGRKKKPAKRDAEAKPKKKRKLFGLF</sequence>
<proteinExistence type="predicted"/>
<protein>
    <submittedName>
        <fullName evidence="2">Uncharacterized protein</fullName>
    </submittedName>
</protein>
<evidence type="ECO:0000313" key="3">
    <source>
        <dbReference type="Proteomes" id="UP000245168"/>
    </source>
</evidence>
<comment type="caution">
    <text evidence="2">The sequence shown here is derived from an EMBL/GenBank/DDBJ whole genome shotgun (WGS) entry which is preliminary data.</text>
</comment>
<dbReference type="OrthoDB" id="8481887at2"/>
<feature type="compositionally biased region" description="Basic residues" evidence="1">
    <location>
        <begin position="139"/>
        <end position="149"/>
    </location>
</feature>
<dbReference type="RefSeq" id="WP_109252990.1">
    <property type="nucleotide sequence ID" value="NZ_QEXV01000003.1"/>
</dbReference>
<organism evidence="2 3">
    <name type="scientific">Marinicauda salina</name>
    <dbReference type="NCBI Taxonomy" id="2135793"/>
    <lineage>
        <taxon>Bacteria</taxon>
        <taxon>Pseudomonadati</taxon>
        <taxon>Pseudomonadota</taxon>
        <taxon>Alphaproteobacteria</taxon>
        <taxon>Maricaulales</taxon>
        <taxon>Maricaulaceae</taxon>
        <taxon>Marinicauda</taxon>
    </lineage>
</organism>
<gene>
    <name evidence="2" type="ORF">DDZ18_08885</name>
</gene>
<name>A0A2U2BUU9_9PROT</name>
<dbReference type="Proteomes" id="UP000245168">
    <property type="component" value="Unassembled WGS sequence"/>
</dbReference>